<evidence type="ECO:0000256" key="2">
    <source>
        <dbReference type="ARBA" id="ARBA00022692"/>
    </source>
</evidence>
<keyword evidence="3 5" id="KW-1133">Transmembrane helix</keyword>
<name>A0A158K359_9BURK</name>
<comment type="caution">
    <text evidence="6">The sequence shown here is derived from an EMBL/GenBank/DDBJ whole genome shotgun (WGS) entry which is preliminary data.</text>
</comment>
<proteinExistence type="predicted"/>
<organism evidence="6 7">
    <name type="scientific">Caballeronia terrestris</name>
    <dbReference type="NCBI Taxonomy" id="1226301"/>
    <lineage>
        <taxon>Bacteria</taxon>
        <taxon>Pseudomonadati</taxon>
        <taxon>Pseudomonadota</taxon>
        <taxon>Betaproteobacteria</taxon>
        <taxon>Burkholderiales</taxon>
        <taxon>Burkholderiaceae</taxon>
        <taxon>Caballeronia</taxon>
    </lineage>
</organism>
<dbReference type="EMBL" id="FCOL02000034">
    <property type="protein sequence ID" value="SAL75405.1"/>
    <property type="molecule type" value="Genomic_DNA"/>
</dbReference>
<keyword evidence="4 5" id="KW-0472">Membrane</keyword>
<comment type="subcellular location">
    <subcellularLocation>
        <location evidence="1">Membrane</location>
    </subcellularLocation>
</comment>
<keyword evidence="7" id="KW-1185">Reference proteome</keyword>
<reference evidence="6" key="1">
    <citation type="submission" date="2016-01" db="EMBL/GenBank/DDBJ databases">
        <authorList>
            <person name="Peeters C."/>
        </authorList>
    </citation>
    <scope>NUCLEOTIDE SEQUENCE [LARGE SCALE GENOMIC DNA]</scope>
    <source>
        <strain evidence="6">LMG 22937</strain>
    </source>
</reference>
<evidence type="ECO:0000313" key="7">
    <source>
        <dbReference type="Proteomes" id="UP000054925"/>
    </source>
</evidence>
<sequence>MSQDDRQEQLLHDEAETLVAAMTRPTMVGGLTLTSLAMSFYFPGMAALITRSLWAAALVPVLLLISYLICLKDVYLFDILAAATHLKTCPNKRFLGCRRYAPR</sequence>
<accession>A0A158K359</accession>
<dbReference type="RefSeq" id="WP_087658636.1">
    <property type="nucleotide sequence ID" value="NZ_FCOL02000034.1"/>
</dbReference>
<dbReference type="OrthoDB" id="6954074at2"/>
<feature type="transmembrane region" description="Helical" evidence="5">
    <location>
        <begin position="21"/>
        <end position="42"/>
    </location>
</feature>
<keyword evidence="2 5" id="KW-0812">Transmembrane</keyword>
<gene>
    <name evidence="6" type="ORF">AWB67_04754</name>
</gene>
<evidence type="ECO:0000256" key="4">
    <source>
        <dbReference type="ARBA" id="ARBA00023136"/>
    </source>
</evidence>
<evidence type="ECO:0000256" key="1">
    <source>
        <dbReference type="ARBA" id="ARBA00004370"/>
    </source>
</evidence>
<protein>
    <submittedName>
        <fullName evidence="6">Type IV secretory pathway, VirB3-like protein</fullName>
    </submittedName>
</protein>
<evidence type="ECO:0000256" key="5">
    <source>
        <dbReference type="SAM" id="Phobius"/>
    </source>
</evidence>
<evidence type="ECO:0000256" key="3">
    <source>
        <dbReference type="ARBA" id="ARBA00022989"/>
    </source>
</evidence>
<feature type="transmembrane region" description="Helical" evidence="5">
    <location>
        <begin position="48"/>
        <end position="70"/>
    </location>
</feature>
<evidence type="ECO:0000313" key="6">
    <source>
        <dbReference type="EMBL" id="SAL75405.1"/>
    </source>
</evidence>
<dbReference type="InterPro" id="IPR007792">
    <property type="entry name" value="T4SS_VirB3/TrbD/AvhB"/>
</dbReference>
<dbReference type="GO" id="GO:0016020">
    <property type="term" value="C:membrane"/>
    <property type="evidence" value="ECO:0007669"/>
    <property type="project" value="UniProtKB-SubCell"/>
</dbReference>
<dbReference type="Proteomes" id="UP000054925">
    <property type="component" value="Unassembled WGS sequence"/>
</dbReference>
<dbReference type="AlphaFoldDB" id="A0A158K359"/>
<dbReference type="Pfam" id="PF05101">
    <property type="entry name" value="VirB3"/>
    <property type="match status" value="1"/>
</dbReference>